<gene>
    <name evidence="8" type="primary">LOC108561813</name>
</gene>
<dbReference type="RefSeq" id="XP_017775373.1">
    <property type="nucleotide sequence ID" value="XM_017919884.1"/>
</dbReference>
<evidence type="ECO:0000256" key="2">
    <source>
        <dbReference type="ARBA" id="ARBA00012787"/>
    </source>
</evidence>
<keyword evidence="3" id="KW-0819">tRNA processing</keyword>
<dbReference type="Proteomes" id="UP000695000">
    <property type="component" value="Unplaced"/>
</dbReference>
<keyword evidence="7" id="KW-1185">Reference proteome</keyword>
<evidence type="ECO:0000259" key="5">
    <source>
        <dbReference type="Pfam" id="PF21237"/>
    </source>
</evidence>
<evidence type="ECO:0000256" key="3">
    <source>
        <dbReference type="ARBA" id="ARBA00022694"/>
    </source>
</evidence>
<dbReference type="InterPro" id="IPR048742">
    <property type="entry name" value="Pus10_N_euk"/>
</dbReference>
<dbReference type="GeneID" id="108561813"/>
<organism evidence="7 8">
    <name type="scientific">Nicrophorus vespilloides</name>
    <name type="common">Boreal carrion beetle</name>
    <dbReference type="NCBI Taxonomy" id="110193"/>
    <lineage>
        <taxon>Eukaryota</taxon>
        <taxon>Metazoa</taxon>
        <taxon>Ecdysozoa</taxon>
        <taxon>Arthropoda</taxon>
        <taxon>Hexapoda</taxon>
        <taxon>Insecta</taxon>
        <taxon>Pterygota</taxon>
        <taxon>Neoptera</taxon>
        <taxon>Endopterygota</taxon>
        <taxon>Coleoptera</taxon>
        <taxon>Polyphaga</taxon>
        <taxon>Staphyliniformia</taxon>
        <taxon>Silphidae</taxon>
        <taxon>Nicrophorinae</taxon>
        <taxon>Nicrophorus</taxon>
    </lineage>
</organism>
<dbReference type="InterPro" id="IPR020103">
    <property type="entry name" value="PsdUridine_synth_cat_dom_sf"/>
</dbReference>
<dbReference type="PANTHER" id="PTHR21568:SF0">
    <property type="entry name" value="TRNA PSEUDOURIDINE SYNTHASE PUS10"/>
    <property type="match status" value="1"/>
</dbReference>
<evidence type="ECO:0000313" key="7">
    <source>
        <dbReference type="Proteomes" id="UP000695000"/>
    </source>
</evidence>
<feature type="domain" description="Pus10 N-terminal eukaryotes" evidence="5">
    <location>
        <begin position="63"/>
        <end position="241"/>
    </location>
</feature>
<dbReference type="PANTHER" id="PTHR21568">
    <property type="entry name" value="TRNA PSEUDOURIDINE SYNTHASE PUS10"/>
    <property type="match status" value="1"/>
</dbReference>
<name>A0ABM1MLC3_NICVS</name>
<dbReference type="Pfam" id="PF21237">
    <property type="entry name" value="Pus10_N_euk"/>
    <property type="match status" value="1"/>
</dbReference>
<dbReference type="Pfam" id="PF21238">
    <property type="entry name" value="Pus10_C"/>
    <property type="match status" value="1"/>
</dbReference>
<evidence type="ECO:0000313" key="8">
    <source>
        <dbReference type="RefSeq" id="XP_017775373.1"/>
    </source>
</evidence>
<protein>
    <recommendedName>
        <fullName evidence="2">tRNA pseudouridine(55) synthase</fullName>
        <ecNumber evidence="2">5.4.99.25</ecNumber>
    </recommendedName>
</protein>
<sequence length="492" mass="56265">MTSEEKTIFKYLRDLGVCLNCSLRYLCDKKVDFADVDVVVKQKQLSEAEIEDVPIKKVKGNPCLVCLGLLQETHIDDVLNHPDLGKVSGYDSKVFTIAISMPAAILLREHSMRLHLEDKFPMFFNEENQEIPINRAWKMFVSPKLAEKIQKEFQNSDICEFSINVSTGYDEETEELLVLKEMQPKIFEMRTLQHRKYSGELFSRKGVLSALSVTPSGIFKMHGQVPPDVPSKQLVCKEIECKHKPIYMAGRYCKYSRDLSQSPWVIDGVKAMETSVQEIMFEQFCKVFQIPEENMKFSSSGREDCDVRCLGKGRPFYVELSDPKRTEYTPEEYRQVEKGVEESKLIKISDLQKVQRAELTNIKDGEESKTKSYVALCVTKTTVTDELLEKINSHGGLEVSQKTPIRVLHRRPLATRTRRIESMQAFAIEGHSNCFELHVVTQAGTYVKEFVHGDFDRTTPNLRRIIGAPVDIAALDVTAINLDWPKPVNYDT</sequence>
<evidence type="ECO:0000259" key="6">
    <source>
        <dbReference type="Pfam" id="PF21238"/>
    </source>
</evidence>
<dbReference type="InterPro" id="IPR048741">
    <property type="entry name" value="Pus10-like_C"/>
</dbReference>
<keyword evidence="4" id="KW-0413">Isomerase</keyword>
<dbReference type="InterPro" id="IPR039894">
    <property type="entry name" value="Pus10-like"/>
</dbReference>
<evidence type="ECO:0000256" key="1">
    <source>
        <dbReference type="ARBA" id="ARBA00009652"/>
    </source>
</evidence>
<comment type="similarity">
    <text evidence="1">Belongs to the pseudouridine synthase Pus10 family.</text>
</comment>
<evidence type="ECO:0000256" key="4">
    <source>
        <dbReference type="ARBA" id="ARBA00023235"/>
    </source>
</evidence>
<dbReference type="EC" id="5.4.99.25" evidence="2"/>
<dbReference type="Gene3D" id="3.30.70.2510">
    <property type="match status" value="1"/>
</dbReference>
<accession>A0ABM1MLC3</accession>
<feature type="domain" description="Pus10-like C-terminal" evidence="6">
    <location>
        <begin position="247"/>
        <end position="480"/>
    </location>
</feature>
<proteinExistence type="inferred from homology"/>
<dbReference type="Gene3D" id="3.30.70.3190">
    <property type="match status" value="1"/>
</dbReference>
<dbReference type="SUPFAM" id="SSF55120">
    <property type="entry name" value="Pseudouridine synthase"/>
    <property type="match status" value="1"/>
</dbReference>
<reference evidence="8" key="1">
    <citation type="submission" date="2025-08" db="UniProtKB">
        <authorList>
            <consortium name="RefSeq"/>
        </authorList>
    </citation>
    <scope>IDENTIFICATION</scope>
    <source>
        <tissue evidence="8">Whole Larva</tissue>
    </source>
</reference>